<accession>A0ABY6M1W9</accession>
<gene>
    <name evidence="1" type="ORF">K5I29_05940</name>
</gene>
<reference evidence="1" key="1">
    <citation type="submission" date="2021-08" db="EMBL/GenBank/DDBJ databases">
        <title>Flavobacterium sp. strain CC-SYL302.</title>
        <authorList>
            <person name="Lin S.-Y."/>
            <person name="Lee T.-H."/>
            <person name="Young C.-C."/>
        </authorList>
    </citation>
    <scope>NUCLEOTIDE SEQUENCE</scope>
    <source>
        <strain evidence="1">CC-SYL302</strain>
    </source>
</reference>
<dbReference type="EMBL" id="CP081495">
    <property type="protein sequence ID" value="UYW02431.1"/>
    <property type="molecule type" value="Genomic_DNA"/>
</dbReference>
<protein>
    <submittedName>
        <fullName evidence="1">2-dehydro-3-deoxyphosphooctonate aldolase</fullName>
    </submittedName>
</protein>
<proteinExistence type="predicted"/>
<evidence type="ECO:0000313" key="1">
    <source>
        <dbReference type="EMBL" id="UYW02431.1"/>
    </source>
</evidence>
<dbReference type="RefSeq" id="WP_264434985.1">
    <property type="nucleotide sequence ID" value="NZ_CP081495.1"/>
</dbReference>
<organism evidence="1 2">
    <name type="scientific">Flavobacterium agricola</name>
    <dbReference type="NCBI Taxonomy" id="2870839"/>
    <lineage>
        <taxon>Bacteria</taxon>
        <taxon>Pseudomonadati</taxon>
        <taxon>Bacteroidota</taxon>
        <taxon>Flavobacteriia</taxon>
        <taxon>Flavobacteriales</taxon>
        <taxon>Flavobacteriaceae</taxon>
        <taxon>Flavobacterium</taxon>
    </lineage>
</organism>
<keyword evidence="2" id="KW-1185">Reference proteome</keyword>
<name>A0ABY6M1W9_9FLAO</name>
<evidence type="ECO:0000313" key="2">
    <source>
        <dbReference type="Proteomes" id="UP001163328"/>
    </source>
</evidence>
<dbReference type="PROSITE" id="PS51257">
    <property type="entry name" value="PROKAR_LIPOPROTEIN"/>
    <property type="match status" value="1"/>
</dbReference>
<sequence length="148" mass="16999">MIKNAIYLLFSFFIIGCVSTKSTLKNVDYKATKPKIEKGKYVITEYANDPKYGYNKEYPINIGFANLHSEEYFVKLFFNGLTNPEGDIFSYEKIETCCPFPSNHNKMGVGLLHKYRVTFNNGTTKDLYINLYEKGEILCPNGFKILAN</sequence>
<dbReference type="Proteomes" id="UP001163328">
    <property type="component" value="Chromosome"/>
</dbReference>